<sequence length="364" mass="40082">MVTIPGIKYTKKVFSILFNTVNVSEVAEYLVLHALLPQSLLQLNRLAQDDGACFNLTRRTFKDVWNDLTAYLLVSDDRSGDAHFMIANIMVALKKLVSQKFLFATPADVSTVIAKLDRIEVKLPKPEIASVEKRMKGLDQMNASSLYKNILELGRFTATKTADDISNLSTPLKRVIYSNHSLIVPTEALKPPLYCHGVYSFLNYATLGVASAEALLSALDGPFAADKHNGSHDYSQRIDAKLKDVKQCLAISIGRIAADGVASETWSRKLQISVGALQTVLEASLVEIASDSRVEDLMKPAMEQTFFARYCQRFCAGESEDISGDTVPPNVLCNVAVMNSPRFTTLFGCVRGDEMMPSRQCSVL</sequence>
<dbReference type="EMBL" id="ABJB011071147">
    <property type="status" value="NOT_ANNOTATED_CDS"/>
    <property type="molecule type" value="Genomic_DNA"/>
</dbReference>
<protein>
    <recommendedName>
        <fullName evidence="2">Peptidase M13 C-terminal domain-containing protein</fullName>
    </recommendedName>
</protein>
<dbReference type="InterPro" id="IPR024079">
    <property type="entry name" value="MetalloPept_cat_dom_sf"/>
</dbReference>
<evidence type="ECO:0000313" key="5">
    <source>
        <dbReference type="Proteomes" id="UP000001555"/>
    </source>
</evidence>
<dbReference type="VEuPathDB" id="VectorBase:ISCI013783"/>
<dbReference type="GO" id="GO:0004222">
    <property type="term" value="F:metalloendopeptidase activity"/>
    <property type="evidence" value="ECO:0007669"/>
    <property type="project" value="InterPro"/>
</dbReference>
<dbReference type="GO" id="GO:0006508">
    <property type="term" value="P:proteolysis"/>
    <property type="evidence" value="ECO:0007669"/>
    <property type="project" value="InterPro"/>
</dbReference>
<feature type="domain" description="Peptidase M13 C-terminal" evidence="2">
    <location>
        <begin position="179"/>
        <end position="363"/>
    </location>
</feature>
<evidence type="ECO:0000256" key="1">
    <source>
        <dbReference type="ARBA" id="ARBA00007357"/>
    </source>
</evidence>
<evidence type="ECO:0000259" key="2">
    <source>
        <dbReference type="Pfam" id="PF01431"/>
    </source>
</evidence>
<dbReference type="PANTHER" id="PTHR11733">
    <property type="entry name" value="ZINC METALLOPROTEASE FAMILY M13 NEPRILYSIN-RELATED"/>
    <property type="match status" value="1"/>
</dbReference>
<dbReference type="HOGENOM" id="CLU_761376_0_0_1"/>
<dbReference type="AlphaFoldDB" id="B7QKB7"/>
<keyword evidence="5" id="KW-1185">Reference proteome</keyword>
<dbReference type="EMBL" id="DS958721">
    <property type="protein sequence ID" value="EEC19289.1"/>
    <property type="molecule type" value="Genomic_DNA"/>
</dbReference>
<dbReference type="Gene3D" id="3.40.390.10">
    <property type="entry name" value="Collagenase (Catalytic Domain)"/>
    <property type="match status" value="1"/>
</dbReference>
<organism>
    <name type="scientific">Ixodes scapularis</name>
    <name type="common">Black-legged tick</name>
    <name type="synonym">Deer tick</name>
    <dbReference type="NCBI Taxonomy" id="6945"/>
    <lineage>
        <taxon>Eukaryota</taxon>
        <taxon>Metazoa</taxon>
        <taxon>Ecdysozoa</taxon>
        <taxon>Arthropoda</taxon>
        <taxon>Chelicerata</taxon>
        <taxon>Arachnida</taxon>
        <taxon>Acari</taxon>
        <taxon>Parasitiformes</taxon>
        <taxon>Ixodida</taxon>
        <taxon>Ixodoidea</taxon>
        <taxon>Ixodidae</taxon>
        <taxon>Ixodinae</taxon>
        <taxon>Ixodes</taxon>
    </lineage>
</organism>
<reference evidence="4" key="2">
    <citation type="submission" date="2020-05" db="UniProtKB">
        <authorList>
            <consortium name="EnsemblMetazoa"/>
        </authorList>
    </citation>
    <scope>IDENTIFICATION</scope>
    <source>
        <strain evidence="4">wikel</strain>
    </source>
</reference>
<dbReference type="SUPFAM" id="SSF55486">
    <property type="entry name" value="Metalloproteases ('zincins'), catalytic domain"/>
    <property type="match status" value="1"/>
</dbReference>
<evidence type="ECO:0000313" key="3">
    <source>
        <dbReference type="EMBL" id="EEC19289.1"/>
    </source>
</evidence>
<dbReference type="EnsemblMetazoa" id="ISCW013783-RA">
    <property type="protein sequence ID" value="ISCW013783-PA"/>
    <property type="gene ID" value="ISCW013783"/>
</dbReference>
<dbReference type="Proteomes" id="UP000001555">
    <property type="component" value="Unassembled WGS sequence"/>
</dbReference>
<dbReference type="Pfam" id="PF01431">
    <property type="entry name" value="Peptidase_M13"/>
    <property type="match status" value="1"/>
</dbReference>
<gene>
    <name evidence="3" type="ORF">IscW_ISCW013783</name>
</gene>
<accession>B7QKB7</accession>
<evidence type="ECO:0000313" key="4">
    <source>
        <dbReference type="EnsemblMetazoa" id="ISCW013783-PA"/>
    </source>
</evidence>
<dbReference type="PROSITE" id="PS51885">
    <property type="entry name" value="NEPRILYSIN"/>
    <property type="match status" value="1"/>
</dbReference>
<dbReference type="VEuPathDB" id="VectorBase:ISCW013783"/>
<dbReference type="PaxDb" id="6945-B7QKB7"/>
<dbReference type="InterPro" id="IPR042089">
    <property type="entry name" value="Peptidase_M13_dom_2"/>
</dbReference>
<dbReference type="InterPro" id="IPR000718">
    <property type="entry name" value="Peptidase_M13"/>
</dbReference>
<name>B7QKB7_IXOSC</name>
<proteinExistence type="inferred from homology"/>
<reference evidence="3 5" key="1">
    <citation type="submission" date="2008-03" db="EMBL/GenBank/DDBJ databases">
        <title>Annotation of Ixodes scapularis.</title>
        <authorList>
            <consortium name="Ixodes scapularis Genome Project Consortium"/>
            <person name="Caler E."/>
            <person name="Hannick L.I."/>
            <person name="Bidwell S."/>
            <person name="Joardar V."/>
            <person name="Thiagarajan M."/>
            <person name="Amedeo P."/>
            <person name="Galinsky K.J."/>
            <person name="Schobel S."/>
            <person name="Inman J."/>
            <person name="Hostetler J."/>
            <person name="Miller J."/>
            <person name="Hammond M."/>
            <person name="Megy K."/>
            <person name="Lawson D."/>
            <person name="Kodira C."/>
            <person name="Sutton G."/>
            <person name="Meyer J."/>
            <person name="Hill C.A."/>
            <person name="Birren B."/>
            <person name="Nene V."/>
            <person name="Collins F."/>
            <person name="Alarcon-Chaidez F."/>
            <person name="Wikel S."/>
            <person name="Strausberg R."/>
        </authorList>
    </citation>
    <scope>NUCLEOTIDE SEQUENCE [LARGE SCALE GENOMIC DNA]</scope>
    <source>
        <strain evidence="5">Wikel</strain>
        <strain evidence="3">Wikel colony</strain>
    </source>
</reference>
<comment type="similarity">
    <text evidence="1">Belongs to the peptidase M13 family.</text>
</comment>
<dbReference type="InParanoid" id="B7QKB7"/>
<dbReference type="InterPro" id="IPR018497">
    <property type="entry name" value="Peptidase_M13_C"/>
</dbReference>
<dbReference type="PANTHER" id="PTHR11733:SF167">
    <property type="entry name" value="FI17812P1-RELATED"/>
    <property type="match status" value="1"/>
</dbReference>
<dbReference type="Gene3D" id="1.10.1380.10">
    <property type="entry name" value="Neutral endopeptidase , domain2"/>
    <property type="match status" value="1"/>
</dbReference>